<dbReference type="InterPro" id="IPR000623">
    <property type="entry name" value="Shikimate_kinase/TSH1"/>
</dbReference>
<comment type="subunit">
    <text evidence="7">Monomer.</text>
</comment>
<dbReference type="GO" id="GO:0000287">
    <property type="term" value="F:magnesium ion binding"/>
    <property type="evidence" value="ECO:0007669"/>
    <property type="project" value="UniProtKB-UniRule"/>
</dbReference>
<dbReference type="HAMAP" id="MF_00109">
    <property type="entry name" value="Shikimate_kinase"/>
    <property type="match status" value="1"/>
</dbReference>
<dbReference type="InterPro" id="IPR031322">
    <property type="entry name" value="Shikimate/glucono_kinase"/>
</dbReference>
<evidence type="ECO:0000256" key="1">
    <source>
        <dbReference type="ARBA" id="ARBA00022605"/>
    </source>
</evidence>
<comment type="subcellular location">
    <subcellularLocation>
        <location evidence="7">Cytoplasm</location>
    </subcellularLocation>
</comment>
<keyword evidence="7" id="KW-0963">Cytoplasm</keyword>
<dbReference type="Proteomes" id="UP000824202">
    <property type="component" value="Unassembled WGS sequence"/>
</dbReference>
<dbReference type="GO" id="GO:0009423">
    <property type="term" value="P:chorismate biosynthetic process"/>
    <property type="evidence" value="ECO:0007669"/>
    <property type="project" value="UniProtKB-UniRule"/>
</dbReference>
<dbReference type="InterPro" id="IPR027417">
    <property type="entry name" value="P-loop_NTPase"/>
</dbReference>
<comment type="pathway">
    <text evidence="7">Metabolic intermediate biosynthesis; chorismate biosynthesis; chorismate from D-erythrose 4-phosphate and phosphoenolpyruvate: step 5/7.</text>
</comment>
<dbReference type="GO" id="GO:0009073">
    <property type="term" value="P:aromatic amino acid family biosynthetic process"/>
    <property type="evidence" value="ECO:0007669"/>
    <property type="project" value="UniProtKB-KW"/>
</dbReference>
<dbReference type="GO" id="GO:0005524">
    <property type="term" value="F:ATP binding"/>
    <property type="evidence" value="ECO:0007669"/>
    <property type="project" value="UniProtKB-UniRule"/>
</dbReference>
<name>A0A9D1V0Q6_9BACT</name>
<comment type="catalytic activity">
    <reaction evidence="7">
        <text>shikimate + ATP = 3-phosphoshikimate + ADP + H(+)</text>
        <dbReference type="Rhea" id="RHEA:13121"/>
        <dbReference type="ChEBI" id="CHEBI:15378"/>
        <dbReference type="ChEBI" id="CHEBI:30616"/>
        <dbReference type="ChEBI" id="CHEBI:36208"/>
        <dbReference type="ChEBI" id="CHEBI:145989"/>
        <dbReference type="ChEBI" id="CHEBI:456216"/>
        <dbReference type="EC" id="2.7.1.71"/>
    </reaction>
</comment>
<keyword evidence="5 7" id="KW-0067">ATP-binding</keyword>
<dbReference type="EC" id="2.7.1.71" evidence="7"/>
<organism evidence="8 9">
    <name type="scientific">Candidatus Odoribacter faecigallinarum</name>
    <dbReference type="NCBI Taxonomy" id="2838706"/>
    <lineage>
        <taxon>Bacteria</taxon>
        <taxon>Pseudomonadati</taxon>
        <taxon>Bacteroidota</taxon>
        <taxon>Bacteroidia</taxon>
        <taxon>Bacteroidales</taxon>
        <taxon>Odoribacteraceae</taxon>
        <taxon>Odoribacter</taxon>
    </lineage>
</organism>
<keyword evidence="3 7" id="KW-0547">Nucleotide-binding</keyword>
<evidence type="ECO:0000256" key="4">
    <source>
        <dbReference type="ARBA" id="ARBA00022777"/>
    </source>
</evidence>
<feature type="binding site" evidence="7">
    <location>
        <position position="140"/>
    </location>
    <ligand>
        <name>substrate</name>
    </ligand>
</feature>
<evidence type="ECO:0000256" key="7">
    <source>
        <dbReference type="HAMAP-Rule" id="MF_00109"/>
    </source>
</evidence>
<feature type="binding site" evidence="7">
    <location>
        <position position="146"/>
    </location>
    <ligand>
        <name>ATP</name>
        <dbReference type="ChEBI" id="CHEBI:30616"/>
    </ligand>
</feature>
<dbReference type="PANTHER" id="PTHR21087">
    <property type="entry name" value="SHIKIMATE KINASE"/>
    <property type="match status" value="1"/>
</dbReference>
<comment type="caution">
    <text evidence="8">The sequence shown here is derived from an EMBL/GenBank/DDBJ whole genome shotgun (WGS) entry which is preliminary data.</text>
</comment>
<evidence type="ECO:0000256" key="3">
    <source>
        <dbReference type="ARBA" id="ARBA00022741"/>
    </source>
</evidence>
<proteinExistence type="inferred from homology"/>
<keyword evidence="6 7" id="KW-0057">Aromatic amino acid biosynthesis</keyword>
<comment type="cofactor">
    <cofactor evidence="7">
        <name>Mg(2+)</name>
        <dbReference type="ChEBI" id="CHEBI:18420"/>
    </cofactor>
    <text evidence="7">Binds 1 Mg(2+) ion per subunit.</text>
</comment>
<keyword evidence="7" id="KW-0479">Metal-binding</keyword>
<accession>A0A9D1V0Q6</accession>
<gene>
    <name evidence="7" type="primary">aroK</name>
    <name evidence="8" type="ORF">H9863_07225</name>
</gene>
<comment type="similarity">
    <text evidence="7">Belongs to the shikimate kinase family.</text>
</comment>
<dbReference type="GO" id="GO:0004765">
    <property type="term" value="F:shikimate kinase activity"/>
    <property type="evidence" value="ECO:0007669"/>
    <property type="project" value="UniProtKB-UniRule"/>
</dbReference>
<reference evidence="8" key="2">
    <citation type="submission" date="2021-04" db="EMBL/GenBank/DDBJ databases">
        <authorList>
            <person name="Gilroy R."/>
        </authorList>
    </citation>
    <scope>NUCLEOTIDE SEQUENCE</scope>
    <source>
        <strain evidence="8">23274</strain>
    </source>
</reference>
<dbReference type="PRINTS" id="PR01100">
    <property type="entry name" value="SHIKIMTKNASE"/>
</dbReference>
<reference evidence="8" key="1">
    <citation type="journal article" date="2021" name="PeerJ">
        <title>Extensive microbial diversity within the chicken gut microbiome revealed by metagenomics and culture.</title>
        <authorList>
            <person name="Gilroy R."/>
            <person name="Ravi A."/>
            <person name="Getino M."/>
            <person name="Pursley I."/>
            <person name="Horton D.L."/>
            <person name="Alikhan N.F."/>
            <person name="Baker D."/>
            <person name="Gharbi K."/>
            <person name="Hall N."/>
            <person name="Watson M."/>
            <person name="Adriaenssens E.M."/>
            <person name="Foster-Nyarko E."/>
            <person name="Jarju S."/>
            <person name="Secka A."/>
            <person name="Antonio M."/>
            <person name="Oren A."/>
            <person name="Chaudhuri R.R."/>
            <person name="La Ragione R."/>
            <person name="Hildebrand F."/>
            <person name="Pallen M.J."/>
        </authorList>
    </citation>
    <scope>NUCLEOTIDE SEQUENCE</scope>
    <source>
        <strain evidence="8">23274</strain>
    </source>
</reference>
<feature type="binding site" evidence="7">
    <location>
        <begin position="10"/>
        <end position="15"/>
    </location>
    <ligand>
        <name>ATP</name>
        <dbReference type="ChEBI" id="CHEBI:30616"/>
    </ligand>
</feature>
<dbReference type="CDD" id="cd00464">
    <property type="entry name" value="SK"/>
    <property type="match status" value="1"/>
</dbReference>
<dbReference type="EMBL" id="DXFT01000139">
    <property type="protein sequence ID" value="HIX03889.1"/>
    <property type="molecule type" value="Genomic_DNA"/>
</dbReference>
<evidence type="ECO:0000256" key="2">
    <source>
        <dbReference type="ARBA" id="ARBA00022679"/>
    </source>
</evidence>
<dbReference type="SUPFAM" id="SSF52540">
    <property type="entry name" value="P-loop containing nucleoside triphosphate hydrolases"/>
    <property type="match status" value="1"/>
</dbReference>
<feature type="binding site" evidence="7">
    <location>
        <position position="56"/>
    </location>
    <ligand>
        <name>substrate</name>
    </ligand>
</feature>
<dbReference type="GO" id="GO:0005829">
    <property type="term" value="C:cytosol"/>
    <property type="evidence" value="ECO:0007669"/>
    <property type="project" value="TreeGrafter"/>
</dbReference>
<keyword evidence="7" id="KW-0460">Magnesium</keyword>
<comment type="function">
    <text evidence="7">Catalyzes the specific phosphorylation of the 3-hydroxyl group of shikimic acid using ATP as a cosubstrate.</text>
</comment>
<feature type="binding site" evidence="7">
    <location>
        <position position="118"/>
    </location>
    <ligand>
        <name>ATP</name>
        <dbReference type="ChEBI" id="CHEBI:30616"/>
    </ligand>
</feature>
<feature type="binding site" evidence="7">
    <location>
        <position position="79"/>
    </location>
    <ligand>
        <name>substrate</name>
    </ligand>
</feature>
<evidence type="ECO:0000313" key="9">
    <source>
        <dbReference type="Proteomes" id="UP000824202"/>
    </source>
</evidence>
<evidence type="ECO:0000256" key="6">
    <source>
        <dbReference type="ARBA" id="ARBA00023141"/>
    </source>
</evidence>
<feature type="binding site" evidence="7">
    <location>
        <position position="14"/>
    </location>
    <ligand>
        <name>Mg(2+)</name>
        <dbReference type="ChEBI" id="CHEBI:18420"/>
    </ligand>
</feature>
<dbReference type="Pfam" id="PF01202">
    <property type="entry name" value="SKI"/>
    <property type="match status" value="1"/>
</dbReference>
<evidence type="ECO:0000256" key="5">
    <source>
        <dbReference type="ARBA" id="ARBA00022840"/>
    </source>
</evidence>
<dbReference type="Gene3D" id="3.40.50.300">
    <property type="entry name" value="P-loop containing nucleotide triphosphate hydrolases"/>
    <property type="match status" value="1"/>
</dbReference>
<keyword evidence="4 7" id="KW-0418">Kinase</keyword>
<evidence type="ECO:0000313" key="8">
    <source>
        <dbReference type="EMBL" id="HIX03889.1"/>
    </source>
</evidence>
<keyword evidence="1 7" id="KW-0028">Amino-acid biosynthesis</keyword>
<feature type="binding site" evidence="7">
    <location>
        <position position="32"/>
    </location>
    <ligand>
        <name>substrate</name>
    </ligand>
</feature>
<protein>
    <recommendedName>
        <fullName evidence="7">Shikimate kinase</fullName>
        <shortName evidence="7">SK</shortName>
        <ecNumber evidence="7">2.7.1.71</ecNumber>
    </recommendedName>
</protein>
<dbReference type="GO" id="GO:0008652">
    <property type="term" value="P:amino acid biosynthetic process"/>
    <property type="evidence" value="ECO:0007669"/>
    <property type="project" value="UniProtKB-KW"/>
</dbReference>
<sequence length="152" mass="18040">MKYFLIGYMACGKSRYGRAMAKEQGIPFIDLDAYIVRREVRTITDIFRSGGEQEFRKLERRYLWEVCELYESFVMATGGGTPCYSDNMEYMNRQGKTIFLNTDIDTLVERLRRGKQKRPLVRNLEDEQLHDFVAGHLRERMPYYLQAQEVIQ</sequence>
<keyword evidence="2 7" id="KW-0808">Transferase</keyword>
<dbReference type="AlphaFoldDB" id="A0A9D1V0Q6"/>
<dbReference type="PANTHER" id="PTHR21087:SF16">
    <property type="entry name" value="SHIKIMATE KINASE 1, CHLOROPLASTIC"/>
    <property type="match status" value="1"/>
</dbReference>